<dbReference type="SUPFAM" id="SSF55469">
    <property type="entry name" value="FMN-dependent nitroreductase-like"/>
    <property type="match status" value="1"/>
</dbReference>
<dbReference type="Gene3D" id="3.40.109.10">
    <property type="entry name" value="NADH Oxidase"/>
    <property type="match status" value="1"/>
</dbReference>
<gene>
    <name evidence="4" type="ORF">SAMN05660742_104138</name>
</gene>
<dbReference type="Pfam" id="PF00881">
    <property type="entry name" value="Nitroreductase"/>
    <property type="match status" value="1"/>
</dbReference>
<dbReference type="InterPro" id="IPR000415">
    <property type="entry name" value="Nitroreductase-like"/>
</dbReference>
<name>A0A1H6X5S5_9FIRM</name>
<keyword evidence="5" id="KW-1185">Reference proteome</keyword>
<reference evidence="4 5" key="1">
    <citation type="submission" date="2016-10" db="EMBL/GenBank/DDBJ databases">
        <authorList>
            <person name="de Groot N.N."/>
        </authorList>
    </citation>
    <scope>NUCLEOTIDE SEQUENCE [LARGE SCALE GENOMIC DNA]</scope>
    <source>
        <strain evidence="4 5">DSM 2179</strain>
    </source>
</reference>
<keyword evidence="2" id="KW-0560">Oxidoreductase</keyword>
<evidence type="ECO:0000313" key="4">
    <source>
        <dbReference type="EMBL" id="SEJ20222.1"/>
    </source>
</evidence>
<accession>A0A1H6X5S5</accession>
<dbReference type="RefSeq" id="WP_091829942.1">
    <property type="nucleotide sequence ID" value="NZ_FNZK01000004.1"/>
</dbReference>
<dbReference type="PANTHER" id="PTHR43673">
    <property type="entry name" value="NAD(P)H NITROREDUCTASE YDGI-RELATED"/>
    <property type="match status" value="1"/>
</dbReference>
<dbReference type="InterPro" id="IPR029479">
    <property type="entry name" value="Nitroreductase"/>
</dbReference>
<dbReference type="AlphaFoldDB" id="A0A1H6X5S5"/>
<dbReference type="GO" id="GO:0016491">
    <property type="term" value="F:oxidoreductase activity"/>
    <property type="evidence" value="ECO:0007669"/>
    <property type="project" value="UniProtKB-KW"/>
</dbReference>
<evidence type="ECO:0000256" key="2">
    <source>
        <dbReference type="ARBA" id="ARBA00023002"/>
    </source>
</evidence>
<comment type="similarity">
    <text evidence="1">Belongs to the nitroreductase family.</text>
</comment>
<dbReference type="EMBL" id="FNZK01000004">
    <property type="protein sequence ID" value="SEJ20222.1"/>
    <property type="molecule type" value="Genomic_DNA"/>
</dbReference>
<evidence type="ECO:0000313" key="5">
    <source>
        <dbReference type="Proteomes" id="UP000199662"/>
    </source>
</evidence>
<sequence length="182" mass="20987">MEQIKKRRSIRKYLPRDVEDDKILQLMESARLAPSGSNTQPWRFVIVKNEKIKQKLARAAHNQNWMLSAPVMIACIADGTSRIDEYAELNFDEQSPREELKQMIRDTSIAVGYLLLEATNIGLGSCWVAWFTQNEIRPILDIPSDKYVVGVITLGYAAEQPAPRPRKNLSELVHYEKWCNER</sequence>
<evidence type="ECO:0000259" key="3">
    <source>
        <dbReference type="Pfam" id="PF00881"/>
    </source>
</evidence>
<protein>
    <submittedName>
        <fullName evidence="4">Nitroreductase</fullName>
    </submittedName>
</protein>
<feature type="domain" description="Nitroreductase" evidence="3">
    <location>
        <begin position="4"/>
        <end position="156"/>
    </location>
</feature>
<evidence type="ECO:0000256" key="1">
    <source>
        <dbReference type="ARBA" id="ARBA00007118"/>
    </source>
</evidence>
<proteinExistence type="inferred from homology"/>
<dbReference type="STRING" id="84035.SAMN05660742_104138"/>
<dbReference type="PANTHER" id="PTHR43673:SF10">
    <property type="entry name" value="NADH DEHYDROGENASE_NAD(P)H NITROREDUCTASE XCC3605-RELATED"/>
    <property type="match status" value="1"/>
</dbReference>
<organism evidence="4 5">
    <name type="scientific">Propionispira arboris</name>
    <dbReference type="NCBI Taxonomy" id="84035"/>
    <lineage>
        <taxon>Bacteria</taxon>
        <taxon>Bacillati</taxon>
        <taxon>Bacillota</taxon>
        <taxon>Negativicutes</taxon>
        <taxon>Selenomonadales</taxon>
        <taxon>Selenomonadaceae</taxon>
        <taxon>Propionispira</taxon>
    </lineage>
</organism>
<dbReference type="Proteomes" id="UP000199662">
    <property type="component" value="Unassembled WGS sequence"/>
</dbReference>